<dbReference type="OrthoDB" id="9790406at2"/>
<organism evidence="2 3">
    <name type="scientific">Thiobacillus denitrificans</name>
    <dbReference type="NCBI Taxonomy" id="36861"/>
    <lineage>
        <taxon>Bacteria</taxon>
        <taxon>Pseudomonadati</taxon>
        <taxon>Pseudomonadota</taxon>
        <taxon>Betaproteobacteria</taxon>
        <taxon>Nitrosomonadales</taxon>
        <taxon>Thiobacillaceae</taxon>
        <taxon>Thiobacillus</taxon>
    </lineage>
</organism>
<keyword evidence="3" id="KW-1185">Reference proteome</keyword>
<dbReference type="AlphaFoldDB" id="A0A106BLR6"/>
<sequence>MKTGEKVSRSKRGLTPVDWHAVSQRLEKARGVIEHAWMPSLAETQRVLMARAQALGRVPEAAETASEHIEVVEFVLAHERYAIESRYVREVAPLENLTPLPCTPAFVLGIVNLRGEILSVIDIKKFFELPEQGLTDLNKIIVLQSEDMLFGILADAITGVRRIPVTGIQPSLPTLTGIREDYLQGVTPERLVILDAEKLLTDESIVVQEQVAG</sequence>
<dbReference type="Gene3D" id="2.30.30.40">
    <property type="entry name" value="SH3 Domains"/>
    <property type="match status" value="1"/>
</dbReference>
<dbReference type="RefSeq" id="WP_059756507.1">
    <property type="nucleotide sequence ID" value="NZ_LDUG01000032.1"/>
</dbReference>
<dbReference type="Gene3D" id="2.40.50.180">
    <property type="entry name" value="CheA-289, Domain 4"/>
    <property type="match status" value="1"/>
</dbReference>
<evidence type="ECO:0000313" key="2">
    <source>
        <dbReference type="EMBL" id="KVW94808.1"/>
    </source>
</evidence>
<dbReference type="PROSITE" id="PS50851">
    <property type="entry name" value="CHEW"/>
    <property type="match status" value="1"/>
</dbReference>
<dbReference type="InterPro" id="IPR036061">
    <property type="entry name" value="CheW-like_dom_sf"/>
</dbReference>
<accession>A0A106BLR6</accession>
<reference evidence="2 3" key="1">
    <citation type="journal article" date="2015" name="Appl. Environ. Microbiol.">
        <title>Aerobic and Anaerobic Thiosulfate Oxidation by a Cold-Adapted, Subglacial Chemoautotroph.</title>
        <authorList>
            <person name="Harrold Z.R."/>
            <person name="Skidmore M.L."/>
            <person name="Hamilton T.L."/>
            <person name="Desch L."/>
            <person name="Amada K."/>
            <person name="van Gelder W."/>
            <person name="Glover K."/>
            <person name="Roden E.E."/>
            <person name="Boyd E.S."/>
        </authorList>
    </citation>
    <scope>NUCLEOTIDE SEQUENCE [LARGE SCALE GENOMIC DNA]</scope>
    <source>
        <strain evidence="2 3">RG</strain>
    </source>
</reference>
<dbReference type="GO" id="GO:0006935">
    <property type="term" value="P:chemotaxis"/>
    <property type="evidence" value="ECO:0007669"/>
    <property type="project" value="InterPro"/>
</dbReference>
<dbReference type="InterPro" id="IPR039315">
    <property type="entry name" value="CheW"/>
</dbReference>
<gene>
    <name evidence="2" type="ORF">ABW22_11295</name>
</gene>
<dbReference type="GO" id="GO:0007165">
    <property type="term" value="P:signal transduction"/>
    <property type="evidence" value="ECO:0007669"/>
    <property type="project" value="InterPro"/>
</dbReference>
<evidence type="ECO:0000313" key="3">
    <source>
        <dbReference type="Proteomes" id="UP000064243"/>
    </source>
</evidence>
<protein>
    <submittedName>
        <fullName evidence="2">Chemotaxis protein</fullName>
    </submittedName>
</protein>
<feature type="domain" description="CheW-like" evidence="1">
    <location>
        <begin position="68"/>
        <end position="205"/>
    </location>
</feature>
<dbReference type="Pfam" id="PF01584">
    <property type="entry name" value="CheW"/>
    <property type="match status" value="1"/>
</dbReference>
<name>A0A106BLR6_THIDE</name>
<dbReference type="PATRIC" id="fig|36861.3.peg.2040"/>
<evidence type="ECO:0000259" key="1">
    <source>
        <dbReference type="PROSITE" id="PS50851"/>
    </source>
</evidence>
<dbReference type="SMART" id="SM00260">
    <property type="entry name" value="CheW"/>
    <property type="match status" value="1"/>
</dbReference>
<dbReference type="Proteomes" id="UP000064243">
    <property type="component" value="Unassembled WGS sequence"/>
</dbReference>
<proteinExistence type="predicted"/>
<dbReference type="GO" id="GO:0005829">
    <property type="term" value="C:cytosol"/>
    <property type="evidence" value="ECO:0007669"/>
    <property type="project" value="TreeGrafter"/>
</dbReference>
<dbReference type="SUPFAM" id="SSF50341">
    <property type="entry name" value="CheW-like"/>
    <property type="match status" value="1"/>
</dbReference>
<dbReference type="InterPro" id="IPR002545">
    <property type="entry name" value="CheW-lke_dom"/>
</dbReference>
<dbReference type="PANTHER" id="PTHR22617:SF23">
    <property type="entry name" value="CHEMOTAXIS PROTEIN CHEW"/>
    <property type="match status" value="1"/>
</dbReference>
<dbReference type="EMBL" id="LDUG01000032">
    <property type="protein sequence ID" value="KVW94808.1"/>
    <property type="molecule type" value="Genomic_DNA"/>
</dbReference>
<comment type="caution">
    <text evidence="2">The sequence shown here is derived from an EMBL/GenBank/DDBJ whole genome shotgun (WGS) entry which is preliminary data.</text>
</comment>
<dbReference type="PANTHER" id="PTHR22617">
    <property type="entry name" value="CHEMOTAXIS SENSOR HISTIDINE KINASE-RELATED"/>
    <property type="match status" value="1"/>
</dbReference>